<accession>A0ABD2SFD1</accession>
<dbReference type="AlphaFoldDB" id="A0ABD2SFD1"/>
<comment type="caution">
    <text evidence="2">The sequence shown here is derived from an EMBL/GenBank/DDBJ whole genome shotgun (WGS) entry which is preliminary data.</text>
</comment>
<feature type="compositionally biased region" description="Low complexity" evidence="1">
    <location>
        <begin position="18"/>
        <end position="28"/>
    </location>
</feature>
<reference evidence="2 3" key="1">
    <citation type="submission" date="2024-05" db="EMBL/GenBank/DDBJ databases">
        <title>De novo assembly of an allotetraploid wild potato.</title>
        <authorList>
            <person name="Hosaka A.J."/>
        </authorList>
    </citation>
    <scope>NUCLEOTIDE SEQUENCE [LARGE SCALE GENOMIC DNA]</scope>
    <source>
        <tissue evidence="2">Young leaves</tissue>
    </source>
</reference>
<organism evidence="2 3">
    <name type="scientific">Solanum stoloniferum</name>
    <dbReference type="NCBI Taxonomy" id="62892"/>
    <lineage>
        <taxon>Eukaryota</taxon>
        <taxon>Viridiplantae</taxon>
        <taxon>Streptophyta</taxon>
        <taxon>Embryophyta</taxon>
        <taxon>Tracheophyta</taxon>
        <taxon>Spermatophyta</taxon>
        <taxon>Magnoliopsida</taxon>
        <taxon>eudicotyledons</taxon>
        <taxon>Gunneridae</taxon>
        <taxon>Pentapetalae</taxon>
        <taxon>asterids</taxon>
        <taxon>lamiids</taxon>
        <taxon>Solanales</taxon>
        <taxon>Solanaceae</taxon>
        <taxon>Solanoideae</taxon>
        <taxon>Solaneae</taxon>
        <taxon>Solanum</taxon>
    </lineage>
</organism>
<proteinExistence type="predicted"/>
<evidence type="ECO:0000256" key="1">
    <source>
        <dbReference type="SAM" id="MobiDB-lite"/>
    </source>
</evidence>
<gene>
    <name evidence="2" type="ORF">AABB24_026549</name>
</gene>
<dbReference type="Proteomes" id="UP001627284">
    <property type="component" value="Unassembled WGS sequence"/>
</dbReference>
<protein>
    <submittedName>
        <fullName evidence="2">Uncharacterized protein</fullName>
    </submittedName>
</protein>
<name>A0ABD2SFD1_9SOLN</name>
<dbReference type="EMBL" id="JBJKTR010000015">
    <property type="protein sequence ID" value="KAL3342569.1"/>
    <property type="molecule type" value="Genomic_DNA"/>
</dbReference>
<keyword evidence="3" id="KW-1185">Reference proteome</keyword>
<feature type="non-terminal residue" evidence="2">
    <location>
        <position position="1"/>
    </location>
</feature>
<feature type="region of interest" description="Disordered" evidence="1">
    <location>
        <begin position="18"/>
        <end position="39"/>
    </location>
</feature>
<evidence type="ECO:0000313" key="2">
    <source>
        <dbReference type="EMBL" id="KAL3342569.1"/>
    </source>
</evidence>
<sequence>AMPDPTPTLLLSVNKQHTIQQQTAATHTNSRNQRPSKRKIHRPCFLPACSSSPASTRPHCPYRSFFSFTQLFLSENRGISAAATAAITKRSSSSCSPYRSPHPDFTGFPLKSCANGRNFKFGC</sequence>
<evidence type="ECO:0000313" key="3">
    <source>
        <dbReference type="Proteomes" id="UP001627284"/>
    </source>
</evidence>